<comment type="caution">
    <text evidence="1">The sequence shown here is derived from an EMBL/GenBank/DDBJ whole genome shotgun (WGS) entry which is preliminary data.</text>
</comment>
<proteinExistence type="predicted"/>
<dbReference type="EMBL" id="CM039428">
    <property type="protein sequence ID" value="KAI4351945.1"/>
    <property type="molecule type" value="Genomic_DNA"/>
</dbReference>
<name>A0ACB9PUD7_BAUVA</name>
<protein>
    <submittedName>
        <fullName evidence="1">Uncharacterized protein</fullName>
    </submittedName>
</protein>
<dbReference type="Proteomes" id="UP000828941">
    <property type="component" value="Chromosome 3"/>
</dbReference>
<sequence>MASTKIFNSDSDENNWIVQTKDMVEKTDLRYLNTIPVSIYHIPKSSSSAKRECFVPQLVAIGPYDHFLPELYPMERLKIYSAKRVLEHFHQDTLEQMVKKLSKNNSGTPVRACYHKYIHIGEETLLYIMAIDGVFMLDFLHNYPKDRIFTGLQQMFQSGVKLTKDAIVRDVMMLENQIPTYMLKEILQTEGSKFFDTVDEQLGSMLLGFCIEHPPFNLKEEAVVKPSEAVEHPHLLALLYHLIVSQDGENSEWPTTQQEGKDQNSKFHTHPTRRVSSNYIFSSFVSQVFLIRVNLAGGTTKHNMGISSSNYNYYLEKITFYLGKLKASLAWTANFLETLKKKNIPLLKPIEEPIDNILKVLKHDWSLSSVSDTEAPVVVMIPSVTELRDAGIRFKPAVGGINTIEFDDRRGNTLPSGDKTRYQHRSDTEKLCGLRGIDKIRFLGLHKVH</sequence>
<keyword evidence="2" id="KW-1185">Reference proteome</keyword>
<accession>A0ACB9PUD7</accession>
<reference evidence="1 2" key="1">
    <citation type="journal article" date="2022" name="DNA Res.">
        <title>Chromosomal-level genome assembly of the orchid tree Bauhinia variegata (Leguminosae; Cercidoideae) supports the allotetraploid origin hypothesis of Bauhinia.</title>
        <authorList>
            <person name="Zhong Y."/>
            <person name="Chen Y."/>
            <person name="Zheng D."/>
            <person name="Pang J."/>
            <person name="Liu Y."/>
            <person name="Luo S."/>
            <person name="Meng S."/>
            <person name="Qian L."/>
            <person name="Wei D."/>
            <person name="Dai S."/>
            <person name="Zhou R."/>
        </authorList>
    </citation>
    <scope>NUCLEOTIDE SEQUENCE [LARGE SCALE GENOMIC DNA]</scope>
    <source>
        <strain evidence="1">BV-YZ2020</strain>
    </source>
</reference>
<evidence type="ECO:0000313" key="2">
    <source>
        <dbReference type="Proteomes" id="UP000828941"/>
    </source>
</evidence>
<organism evidence="1 2">
    <name type="scientific">Bauhinia variegata</name>
    <name type="common">Purple orchid tree</name>
    <name type="synonym">Phanera variegata</name>
    <dbReference type="NCBI Taxonomy" id="167791"/>
    <lineage>
        <taxon>Eukaryota</taxon>
        <taxon>Viridiplantae</taxon>
        <taxon>Streptophyta</taxon>
        <taxon>Embryophyta</taxon>
        <taxon>Tracheophyta</taxon>
        <taxon>Spermatophyta</taxon>
        <taxon>Magnoliopsida</taxon>
        <taxon>eudicotyledons</taxon>
        <taxon>Gunneridae</taxon>
        <taxon>Pentapetalae</taxon>
        <taxon>rosids</taxon>
        <taxon>fabids</taxon>
        <taxon>Fabales</taxon>
        <taxon>Fabaceae</taxon>
        <taxon>Cercidoideae</taxon>
        <taxon>Cercideae</taxon>
        <taxon>Bauhiniinae</taxon>
        <taxon>Bauhinia</taxon>
    </lineage>
</organism>
<evidence type="ECO:0000313" key="1">
    <source>
        <dbReference type="EMBL" id="KAI4351945.1"/>
    </source>
</evidence>
<gene>
    <name evidence="1" type="ORF">L6164_006243</name>
</gene>